<dbReference type="Proteomes" id="UP000252015">
    <property type="component" value="Unassembled WGS sequence"/>
</dbReference>
<dbReference type="AlphaFoldDB" id="A0A375Z0I9"/>
<proteinExistence type="predicted"/>
<keyword evidence="2" id="KW-1185">Reference proteome</keyword>
<accession>A0A375Z0I9</accession>
<evidence type="ECO:0000313" key="1">
    <source>
        <dbReference type="EMBL" id="SRX94505.1"/>
    </source>
</evidence>
<name>A0A375Z0I9_MYCSH</name>
<dbReference type="EMBL" id="UEGW01000001">
    <property type="protein sequence ID" value="SRX94505.1"/>
    <property type="molecule type" value="Genomic_DNA"/>
</dbReference>
<reference evidence="1 2" key="1">
    <citation type="submission" date="2018-05" db="EMBL/GenBank/DDBJ databases">
        <authorList>
            <consortium name="IHU Genomes"/>
        </authorList>
    </citation>
    <scope>NUCLEOTIDE SEQUENCE [LARGE SCALE GENOMIC DNA]</scope>
    <source>
        <strain evidence="1 2">P7336</strain>
    </source>
</reference>
<dbReference type="RefSeq" id="WP_113963925.1">
    <property type="nucleotide sequence ID" value="NZ_UEGW01000001.1"/>
</dbReference>
<protein>
    <submittedName>
        <fullName evidence="1">Uncharacterized protein</fullName>
    </submittedName>
</protein>
<sequence length="94" mass="10793">MTPDPWLPARVTWTPRRGVPVIVEGDYLEDTGAVPRLTCGIYEICAALRLPEPEDEHALRISRVVNCQLALRPWAVLWCPWGRFRIELMPPSRD</sequence>
<evidence type="ECO:0000313" key="2">
    <source>
        <dbReference type="Proteomes" id="UP000252015"/>
    </source>
</evidence>
<organism evidence="1 2">
    <name type="scientific">Mycobacterium shimoidei</name>
    <dbReference type="NCBI Taxonomy" id="29313"/>
    <lineage>
        <taxon>Bacteria</taxon>
        <taxon>Bacillati</taxon>
        <taxon>Actinomycetota</taxon>
        <taxon>Actinomycetes</taxon>
        <taxon>Mycobacteriales</taxon>
        <taxon>Mycobacteriaceae</taxon>
        <taxon>Mycobacterium</taxon>
    </lineage>
</organism>
<gene>
    <name evidence="1" type="ORF">MSP7336_02759</name>
</gene>